<evidence type="ECO:0000256" key="2">
    <source>
        <dbReference type="ARBA" id="ARBA00022679"/>
    </source>
</evidence>
<organism evidence="5 6">
    <name type="scientific">Tateyamaria omphalii</name>
    <dbReference type="NCBI Taxonomy" id="299262"/>
    <lineage>
        <taxon>Bacteria</taxon>
        <taxon>Pseudomonadati</taxon>
        <taxon>Pseudomonadota</taxon>
        <taxon>Alphaproteobacteria</taxon>
        <taxon>Rhodobacterales</taxon>
        <taxon>Roseobacteraceae</taxon>
        <taxon>Tateyamaria</taxon>
    </lineage>
</organism>
<protein>
    <submittedName>
        <fullName evidence="5">Chloramphenicol acetyltransferase</fullName>
    </submittedName>
</protein>
<comment type="similarity">
    <text evidence="1">Belongs to the transferase hexapeptide repeat family.</text>
</comment>
<accession>A0A1P8MQP3</accession>
<dbReference type="EMBL" id="CP019312">
    <property type="protein sequence ID" value="APX10313.1"/>
    <property type="molecule type" value="Genomic_DNA"/>
</dbReference>
<dbReference type="PANTHER" id="PTHR43300">
    <property type="entry name" value="ACETYLTRANSFERASE"/>
    <property type="match status" value="1"/>
</dbReference>
<dbReference type="OrthoDB" id="9815592at2"/>
<proteinExistence type="inferred from homology"/>
<name>A0A1P8MQP3_9RHOB</name>
<evidence type="ECO:0000313" key="6">
    <source>
        <dbReference type="Proteomes" id="UP000186336"/>
    </source>
</evidence>
<dbReference type="InterPro" id="IPR011004">
    <property type="entry name" value="Trimer_LpxA-like_sf"/>
</dbReference>
<keyword evidence="6" id="KW-1185">Reference proteome</keyword>
<dbReference type="GO" id="GO:0016746">
    <property type="term" value="F:acyltransferase activity"/>
    <property type="evidence" value="ECO:0007669"/>
    <property type="project" value="UniProtKB-KW"/>
</dbReference>
<keyword evidence="4" id="KW-0012">Acyltransferase</keyword>
<evidence type="ECO:0000313" key="5">
    <source>
        <dbReference type="EMBL" id="APX10313.1"/>
    </source>
</evidence>
<dbReference type="InterPro" id="IPR050179">
    <property type="entry name" value="Trans_hexapeptide_repeat"/>
</dbReference>
<dbReference type="PROSITE" id="PS00101">
    <property type="entry name" value="HEXAPEP_TRANSFERASES"/>
    <property type="match status" value="1"/>
</dbReference>
<dbReference type="InterPro" id="IPR017694">
    <property type="entry name" value="Phosphonate_tfrase_rpt"/>
</dbReference>
<gene>
    <name evidence="5" type="ORF">BWR18_00300</name>
</gene>
<dbReference type="Proteomes" id="UP000186336">
    <property type="component" value="Chromosome"/>
</dbReference>
<dbReference type="Gene3D" id="2.160.10.10">
    <property type="entry name" value="Hexapeptide repeat proteins"/>
    <property type="match status" value="1"/>
</dbReference>
<dbReference type="KEGG" id="tom:BWR18_00300"/>
<evidence type="ECO:0000256" key="4">
    <source>
        <dbReference type="ARBA" id="ARBA00023315"/>
    </source>
</evidence>
<dbReference type="SUPFAM" id="SSF51161">
    <property type="entry name" value="Trimeric LpxA-like enzymes"/>
    <property type="match status" value="1"/>
</dbReference>
<keyword evidence="2 5" id="KW-0808">Transferase</keyword>
<dbReference type="PANTHER" id="PTHR43300:SF11">
    <property type="entry name" value="ACETYLTRANSFERASE RV3034C-RELATED"/>
    <property type="match status" value="1"/>
</dbReference>
<dbReference type="InterPro" id="IPR018357">
    <property type="entry name" value="Hexapep_transf_CS"/>
</dbReference>
<reference evidence="5 6" key="1">
    <citation type="submission" date="2017-01" db="EMBL/GenBank/DDBJ databases">
        <title>Complete genome of Tateyamaria omphalii DOK1-4 isolated from seawater in Dokdo.</title>
        <authorList>
            <person name="Kim J.H."/>
            <person name="Chi W.-J."/>
        </authorList>
    </citation>
    <scope>NUCLEOTIDE SEQUENCE [LARGE SCALE GENOMIC DNA]</scope>
    <source>
        <strain evidence="5 6">DOK1-4</strain>
    </source>
</reference>
<evidence type="ECO:0000256" key="3">
    <source>
        <dbReference type="ARBA" id="ARBA00022737"/>
    </source>
</evidence>
<dbReference type="Pfam" id="PF00132">
    <property type="entry name" value="Hexapep"/>
    <property type="match status" value="1"/>
</dbReference>
<dbReference type="AlphaFoldDB" id="A0A1P8MQP3"/>
<sequence length="203" mass="22626">MPRLTEAPFLHDDVDAVNTTLGPYTEIGKGTRLAQVEMGDYSYCDRFCDLANVTVGKFANIASFVRIGATDHPLERASLHHFMYRSASYWDDAKDDASWFQHRASRRSFVGHDTWIGHNAQIKPDITIGHGAVVASGAIVTKDVAPYTIVGGVTATKIRDRYAPGVADRMMALAWWDWDHATLRARLDDFRSLSAEAFLDTYA</sequence>
<dbReference type="InterPro" id="IPR001451">
    <property type="entry name" value="Hexapep"/>
</dbReference>
<keyword evidence="3" id="KW-0677">Repeat</keyword>
<dbReference type="CDD" id="cd03349">
    <property type="entry name" value="LbH_XAT"/>
    <property type="match status" value="1"/>
</dbReference>
<dbReference type="STRING" id="299262.BWR18_00300"/>
<dbReference type="RefSeq" id="WP_076626127.1">
    <property type="nucleotide sequence ID" value="NZ_CP019312.1"/>
</dbReference>
<dbReference type="NCBIfam" id="TIGR03308">
    <property type="entry name" value="phn_thr-fam"/>
    <property type="match status" value="1"/>
</dbReference>
<evidence type="ECO:0000256" key="1">
    <source>
        <dbReference type="ARBA" id="ARBA00007274"/>
    </source>
</evidence>